<dbReference type="SUPFAM" id="SSF48452">
    <property type="entry name" value="TPR-like"/>
    <property type="match status" value="1"/>
</dbReference>
<dbReference type="PANTHER" id="PTHR47691">
    <property type="entry name" value="REGULATOR-RELATED"/>
    <property type="match status" value="1"/>
</dbReference>
<dbReference type="AlphaFoldDB" id="A0A3E2N5U4"/>
<dbReference type="Gene3D" id="3.40.50.300">
    <property type="entry name" value="P-loop containing nucleotide triphosphate hydrolases"/>
    <property type="match status" value="1"/>
</dbReference>
<organism evidence="1 2">
    <name type="scientific">Lacrimispora amygdalina</name>
    <dbReference type="NCBI Taxonomy" id="253257"/>
    <lineage>
        <taxon>Bacteria</taxon>
        <taxon>Bacillati</taxon>
        <taxon>Bacillota</taxon>
        <taxon>Clostridia</taxon>
        <taxon>Lachnospirales</taxon>
        <taxon>Lachnospiraceae</taxon>
        <taxon>Lacrimispora</taxon>
    </lineage>
</organism>
<dbReference type="OrthoDB" id="9786073at2"/>
<dbReference type="EMBL" id="QOHO01000088">
    <property type="protein sequence ID" value="RFZ76373.1"/>
    <property type="molecule type" value="Genomic_DNA"/>
</dbReference>
<dbReference type="SUPFAM" id="SSF52540">
    <property type="entry name" value="P-loop containing nucleoside triphosphate hydrolases"/>
    <property type="match status" value="1"/>
</dbReference>
<dbReference type="PANTHER" id="PTHR47691:SF3">
    <property type="entry name" value="HTH-TYPE TRANSCRIPTIONAL REGULATOR RV0890C-RELATED"/>
    <property type="match status" value="1"/>
</dbReference>
<sequence>MNRVDFHSVSAILFHYLKEADTSQIDYVYMIFSSFSNDTVDFMYDNGLVCKWIKGQAKVSPRIVNYYVDTSHKEAMYQDMEKELFPYLSDYANAATDIKTLLLSDTSISDFEKERLLSYYADSSSAAYASFIAVVLMFGMSRTFVKFDAKASGGTSPLLDDIILTTVLPKPIQTFVGREKELEELHNLLDEHHTLFIQGVAGIGKSEFMKQYIKLHRKSYTNILFLDYSGSLYEMIADLDFVDDTDGLTDKERFRKHFRFLKSLKEDTLLVVDNFDTTASKESLLSQFCDLKCKVIYTTRNLFSAYKTFTITADMRQAQLVLQSNLGTSIDFSLEELNLILEFLDYHTMAVELVARLLSYAAITPTKLFELLKENILLPSDDIKISLIKDNQTEKSRYQNHMEKLLDIQELEYNHQKVLAVIALAPESGFPVKLLYQWYGHCVNEVNELLELGFLTSKHNLIQLHPYIRKMINARKSLSLNDCPQIFENLKSTCTSEASCYHNLALDIIDTTLRFVEKDNEDIWKRIVFASLEQNSRYQRFRSFEKLLNECNDICQHYHNISTENSAMLLHFQAVKAAKIHQNYVQALEVEEKAIYLATKYGTSQIPSLSSMYLDAGRYLALLGKQEKALDYTKKAAGVLSNTQMQYSTAGIFTLTSYAKLLYESGKLNDAIQIYSNCIGLVNKVYGDNSITKGYLTQNLAAICASSGKNKMAMLYFSQADSILRQYLEEDNPDLLFCQSQQRDLNNKLATTSECSLLPVPEFLSADMQIA</sequence>
<dbReference type="Proteomes" id="UP000260680">
    <property type="component" value="Unassembled WGS sequence"/>
</dbReference>
<gene>
    <name evidence="1" type="ORF">DS742_23945</name>
</gene>
<protein>
    <submittedName>
        <fullName evidence="1">Uncharacterized protein</fullName>
    </submittedName>
</protein>
<dbReference type="Gene3D" id="1.25.40.10">
    <property type="entry name" value="Tetratricopeptide repeat domain"/>
    <property type="match status" value="1"/>
</dbReference>
<comment type="caution">
    <text evidence="1">The sequence shown here is derived from an EMBL/GenBank/DDBJ whole genome shotgun (WGS) entry which is preliminary data.</text>
</comment>
<evidence type="ECO:0000313" key="1">
    <source>
        <dbReference type="EMBL" id="RFZ76373.1"/>
    </source>
</evidence>
<name>A0A3E2N5U4_9FIRM</name>
<accession>A0A3E2N5U4</accession>
<dbReference type="InterPro" id="IPR011990">
    <property type="entry name" value="TPR-like_helical_dom_sf"/>
</dbReference>
<evidence type="ECO:0000313" key="2">
    <source>
        <dbReference type="Proteomes" id="UP000260680"/>
    </source>
</evidence>
<dbReference type="InterPro" id="IPR027417">
    <property type="entry name" value="P-loop_NTPase"/>
</dbReference>
<reference evidence="1 2" key="1">
    <citation type="submission" date="2018-07" db="EMBL/GenBank/DDBJ databases">
        <title>New species, Clostridium PI-S10-A1B.</title>
        <authorList>
            <person name="Krishna G."/>
            <person name="Summeta K."/>
            <person name="Shikha S."/>
            <person name="Prabhu P.B."/>
            <person name="Suresh K."/>
        </authorList>
    </citation>
    <scope>NUCLEOTIDE SEQUENCE [LARGE SCALE GENOMIC DNA]</scope>
    <source>
        <strain evidence="1 2">PI-S10-A1B</strain>
    </source>
</reference>
<proteinExistence type="predicted"/>
<dbReference type="RefSeq" id="WP_117419468.1">
    <property type="nucleotide sequence ID" value="NZ_QOHO01000088.1"/>
</dbReference>